<sequence length="491" mass="55593">MKEVIDQSITLQYKVELAIAGMEDGPPSHVTTAERLQHLRKYSDSWAGAQFGSVEKLHCGRGPMLRLSGNVLGRCFDSSTLVFNILPGHARGVNAREWRYDDIGFMIKDYAIDVGQDLLVILSRAPSQDRAAGNHEEQMIYFLSLSTGKAHPQAVHSSTPLPYGVDTRDRCQLRLSGAFVGAMIPNALGEHRTEPHLVVWSWKEGTVRMWLSGASRIEDFTFGDGFLLTTVLPWEGGKPRLEAYNIDKRSACTKPIPWTGEMPCYTFQYPLYEEHLLMMELETIPSVASLPESEDAALFRGAPTDVYFLVQMYHERGSFEEQHDFRVTHVIPAAELTSRIRQTLGQPDPIRVCPWEEWGSNTVMTGPVYNYFPSRRMQSVACQRFIDWFNPIDRIMDSYTVMDNTVTLFDFRVHRIQRGLQGGRMKAHVAMDPDETFWVNHSMFLPCAKRTFSLPPAIRRPRGCLELAVTADNIVVYNDSTGNGLCYVLSI</sequence>
<dbReference type="RefSeq" id="XP_007863099.1">
    <property type="nucleotide sequence ID" value="XM_007864908.1"/>
</dbReference>
<protein>
    <submittedName>
        <fullName evidence="1">Uncharacterized protein</fullName>
    </submittedName>
</protein>
<dbReference type="Proteomes" id="UP000030669">
    <property type="component" value="Unassembled WGS sequence"/>
</dbReference>
<reference evidence="1 2" key="1">
    <citation type="journal article" date="2012" name="Science">
        <title>The Paleozoic origin of enzymatic lignin decomposition reconstructed from 31 fungal genomes.</title>
        <authorList>
            <person name="Floudas D."/>
            <person name="Binder M."/>
            <person name="Riley R."/>
            <person name="Barry K."/>
            <person name="Blanchette R.A."/>
            <person name="Henrissat B."/>
            <person name="Martinez A.T."/>
            <person name="Otillar R."/>
            <person name="Spatafora J.W."/>
            <person name="Yadav J.S."/>
            <person name="Aerts A."/>
            <person name="Benoit I."/>
            <person name="Boyd A."/>
            <person name="Carlson A."/>
            <person name="Copeland A."/>
            <person name="Coutinho P.M."/>
            <person name="de Vries R.P."/>
            <person name="Ferreira P."/>
            <person name="Findley K."/>
            <person name="Foster B."/>
            <person name="Gaskell J."/>
            <person name="Glotzer D."/>
            <person name="Gorecki P."/>
            <person name="Heitman J."/>
            <person name="Hesse C."/>
            <person name="Hori C."/>
            <person name="Igarashi K."/>
            <person name="Jurgens J.A."/>
            <person name="Kallen N."/>
            <person name="Kersten P."/>
            <person name="Kohler A."/>
            <person name="Kuees U."/>
            <person name="Kumar T.K.A."/>
            <person name="Kuo A."/>
            <person name="LaButti K."/>
            <person name="Larrondo L.F."/>
            <person name="Lindquist E."/>
            <person name="Ling A."/>
            <person name="Lombard V."/>
            <person name="Lucas S."/>
            <person name="Lundell T."/>
            <person name="Martin R."/>
            <person name="McLaughlin D.J."/>
            <person name="Morgenstern I."/>
            <person name="Morin E."/>
            <person name="Murat C."/>
            <person name="Nagy L.G."/>
            <person name="Nolan M."/>
            <person name="Ohm R.A."/>
            <person name="Patyshakuliyeva A."/>
            <person name="Rokas A."/>
            <person name="Ruiz-Duenas F.J."/>
            <person name="Sabat G."/>
            <person name="Salamov A."/>
            <person name="Samejima M."/>
            <person name="Schmutz J."/>
            <person name="Slot J.C."/>
            <person name="St John F."/>
            <person name="Stenlid J."/>
            <person name="Sun H."/>
            <person name="Sun S."/>
            <person name="Syed K."/>
            <person name="Tsang A."/>
            <person name="Wiebenga A."/>
            <person name="Young D."/>
            <person name="Pisabarro A."/>
            <person name="Eastwood D.C."/>
            <person name="Martin F."/>
            <person name="Cullen D."/>
            <person name="Grigoriev I.V."/>
            <person name="Hibbett D.S."/>
        </authorList>
    </citation>
    <scope>NUCLEOTIDE SEQUENCE [LARGE SCALE GENOMIC DNA]</scope>
    <source>
        <strain evidence="1 2">ATCC 11539</strain>
    </source>
</reference>
<proteinExistence type="predicted"/>
<evidence type="ECO:0000313" key="2">
    <source>
        <dbReference type="Proteomes" id="UP000030669"/>
    </source>
</evidence>
<dbReference type="eggNOG" id="ENOG502SJQ6">
    <property type="taxonomic scope" value="Eukaryota"/>
</dbReference>
<organism evidence="1 2">
    <name type="scientific">Gloeophyllum trabeum (strain ATCC 11539 / FP-39264 / Madison 617)</name>
    <name type="common">Brown rot fungus</name>
    <dbReference type="NCBI Taxonomy" id="670483"/>
    <lineage>
        <taxon>Eukaryota</taxon>
        <taxon>Fungi</taxon>
        <taxon>Dikarya</taxon>
        <taxon>Basidiomycota</taxon>
        <taxon>Agaricomycotina</taxon>
        <taxon>Agaricomycetes</taxon>
        <taxon>Gloeophyllales</taxon>
        <taxon>Gloeophyllaceae</taxon>
        <taxon>Gloeophyllum</taxon>
    </lineage>
</organism>
<accession>S7RSS8</accession>
<dbReference type="AlphaFoldDB" id="S7RSS8"/>
<dbReference type="GeneID" id="19301361"/>
<dbReference type="EMBL" id="KB469298">
    <property type="protein sequence ID" value="EPQ57730.1"/>
    <property type="molecule type" value="Genomic_DNA"/>
</dbReference>
<dbReference type="OrthoDB" id="2745718at2759"/>
<dbReference type="HOGENOM" id="CLU_007279_3_1_1"/>
<evidence type="ECO:0000313" key="1">
    <source>
        <dbReference type="EMBL" id="EPQ57730.1"/>
    </source>
</evidence>
<keyword evidence="2" id="KW-1185">Reference proteome</keyword>
<dbReference type="KEGG" id="gtr:GLOTRDRAFT_126221"/>
<name>S7RSS8_GLOTA</name>
<gene>
    <name evidence="1" type="ORF">GLOTRDRAFT_126221</name>
</gene>